<keyword evidence="1" id="KW-0560">Oxidoreductase</keyword>
<dbReference type="eggNOG" id="arCOG02410">
    <property type="taxonomic scope" value="Archaea"/>
</dbReference>
<dbReference type="SUPFAM" id="SSF51679">
    <property type="entry name" value="Bacterial luciferase-like"/>
    <property type="match status" value="1"/>
</dbReference>
<dbReference type="Pfam" id="PF00296">
    <property type="entry name" value="Bac_luciferase"/>
    <property type="match status" value="1"/>
</dbReference>
<gene>
    <name evidence="5" type="ORF">C476_08028</name>
</gene>
<evidence type="ECO:0000259" key="4">
    <source>
        <dbReference type="Pfam" id="PF00296"/>
    </source>
</evidence>
<keyword evidence="2 5" id="KW-0503">Monooxygenase</keyword>
<proteinExistence type="predicted"/>
<organism evidence="5 6">
    <name type="scientific">Natrinema limicola JCM 13563</name>
    <dbReference type="NCBI Taxonomy" id="1230457"/>
    <lineage>
        <taxon>Archaea</taxon>
        <taxon>Methanobacteriati</taxon>
        <taxon>Methanobacteriota</taxon>
        <taxon>Stenosarchaea group</taxon>
        <taxon>Halobacteria</taxon>
        <taxon>Halobacteriales</taxon>
        <taxon>Natrialbaceae</taxon>
        <taxon>Natrinema</taxon>
    </lineage>
</organism>
<feature type="compositionally biased region" description="Basic and acidic residues" evidence="3">
    <location>
        <begin position="148"/>
        <end position="172"/>
    </location>
</feature>
<name>M0CDT4_9EURY</name>
<dbReference type="GO" id="GO:0016705">
    <property type="term" value="F:oxidoreductase activity, acting on paired donors, with incorporation or reduction of molecular oxygen"/>
    <property type="evidence" value="ECO:0007669"/>
    <property type="project" value="InterPro"/>
</dbReference>
<dbReference type="GO" id="GO:0005829">
    <property type="term" value="C:cytosol"/>
    <property type="evidence" value="ECO:0007669"/>
    <property type="project" value="TreeGrafter"/>
</dbReference>
<dbReference type="EMBL" id="AOIT01000033">
    <property type="protein sequence ID" value="ELZ21420.1"/>
    <property type="molecule type" value="Genomic_DNA"/>
</dbReference>
<protein>
    <submittedName>
        <fullName evidence="5">Luciferase monooxygenase</fullName>
    </submittedName>
</protein>
<dbReference type="InterPro" id="IPR050766">
    <property type="entry name" value="Bact_Lucif_Oxidored"/>
</dbReference>
<reference evidence="5 6" key="1">
    <citation type="journal article" date="2014" name="PLoS Genet.">
        <title>Phylogenetically driven sequencing of extremely halophilic archaea reveals strategies for static and dynamic osmo-response.</title>
        <authorList>
            <person name="Becker E.A."/>
            <person name="Seitzer P.M."/>
            <person name="Tritt A."/>
            <person name="Larsen D."/>
            <person name="Krusor M."/>
            <person name="Yao A.I."/>
            <person name="Wu D."/>
            <person name="Madern D."/>
            <person name="Eisen J.A."/>
            <person name="Darling A.E."/>
            <person name="Facciotti M.T."/>
        </authorList>
    </citation>
    <scope>NUCLEOTIDE SEQUENCE [LARGE SCALE GENOMIC DNA]</scope>
    <source>
        <strain evidence="5 6">JCM 13563</strain>
    </source>
</reference>
<dbReference type="InterPro" id="IPR036661">
    <property type="entry name" value="Luciferase-like_sf"/>
</dbReference>
<dbReference type="InterPro" id="IPR011251">
    <property type="entry name" value="Luciferase-like_dom"/>
</dbReference>
<feature type="region of interest" description="Disordered" evidence="3">
    <location>
        <begin position="122"/>
        <end position="188"/>
    </location>
</feature>
<evidence type="ECO:0000313" key="5">
    <source>
        <dbReference type="EMBL" id="ELZ21420.1"/>
    </source>
</evidence>
<dbReference type="Proteomes" id="UP000011615">
    <property type="component" value="Unassembled WGS sequence"/>
</dbReference>
<evidence type="ECO:0000256" key="3">
    <source>
        <dbReference type="SAM" id="MobiDB-lite"/>
    </source>
</evidence>
<dbReference type="PANTHER" id="PTHR30137">
    <property type="entry name" value="LUCIFERASE-LIKE MONOOXYGENASE"/>
    <property type="match status" value="1"/>
</dbReference>
<dbReference type="STRING" id="1230457.C476_08028"/>
<accession>M0CDT4</accession>
<sequence>MQLGTGLFTCQQRPDDDRWMSEIYDEMLEFGRVIDDAGLDSAWVSEHHFLDDGYMSGISPALGALAAVTDDIELGPCIALAPLYDSVRLAEDVATIDQIADGRTDDARSLDRLERRRVRRVRHLQGRASRPADRHRQRASRCVVGGDTRLRARFPRDLGRRRRDAETGPRRTDHARRRCQARRSAGRPHRRRLVCTLGHLARGRPQAHGGHRDRPRAREHRRRLSGVRPPARVRQRLPRRSLGGDARRLLLHPAPVRGDLLRRTCRRTVRRAQTGTQRAGDLRHARTGRRRTRDLPRDARRRHSLHLPDVPPRCRYRGDGRVYPSTRRRSPPRTCLIRAAVTERRICMMCHGFTGTD</sequence>
<feature type="compositionally biased region" description="Basic residues" evidence="3">
    <location>
        <begin position="173"/>
        <end position="188"/>
    </location>
</feature>
<dbReference type="PANTHER" id="PTHR30137:SF8">
    <property type="entry name" value="BLR5498 PROTEIN"/>
    <property type="match status" value="1"/>
</dbReference>
<keyword evidence="6" id="KW-1185">Reference proteome</keyword>
<dbReference type="Gene3D" id="3.20.20.30">
    <property type="entry name" value="Luciferase-like domain"/>
    <property type="match status" value="1"/>
</dbReference>
<feature type="region of interest" description="Disordered" evidence="3">
    <location>
        <begin position="272"/>
        <end position="330"/>
    </location>
</feature>
<feature type="region of interest" description="Disordered" evidence="3">
    <location>
        <begin position="202"/>
        <end position="231"/>
    </location>
</feature>
<feature type="domain" description="Luciferase-like" evidence="4">
    <location>
        <begin position="20"/>
        <end position="104"/>
    </location>
</feature>
<dbReference type="AlphaFoldDB" id="M0CDT4"/>
<evidence type="ECO:0000256" key="1">
    <source>
        <dbReference type="ARBA" id="ARBA00023002"/>
    </source>
</evidence>
<feature type="compositionally biased region" description="Basic residues" evidence="3">
    <location>
        <begin position="209"/>
        <end position="231"/>
    </location>
</feature>
<evidence type="ECO:0000256" key="2">
    <source>
        <dbReference type="ARBA" id="ARBA00023033"/>
    </source>
</evidence>
<evidence type="ECO:0000313" key="6">
    <source>
        <dbReference type="Proteomes" id="UP000011615"/>
    </source>
</evidence>
<comment type="caution">
    <text evidence="5">The sequence shown here is derived from an EMBL/GenBank/DDBJ whole genome shotgun (WGS) entry which is preliminary data.</text>
</comment>
<dbReference type="GO" id="GO:0004497">
    <property type="term" value="F:monooxygenase activity"/>
    <property type="evidence" value="ECO:0007669"/>
    <property type="project" value="UniProtKB-KW"/>
</dbReference>